<dbReference type="GO" id="GO:0000287">
    <property type="term" value="F:magnesium ion binding"/>
    <property type="evidence" value="ECO:0007669"/>
    <property type="project" value="TreeGrafter"/>
</dbReference>
<comment type="caution">
    <text evidence="1">The sequence shown here is derived from an EMBL/GenBank/DDBJ whole genome shotgun (WGS) entry which is preliminary data.</text>
</comment>
<sequence>MIEAVFFDIDGTLLTGQAKPLHSTLRAIEKLHQEGILCVIASGRGPKSARSLIRGIPMDAFVLYNGQLVFTQDEGVFEHYFDADTLHDLAKFADENKREIVFGGRKEFYGSRSIRLGQKKVMKKMYAYLPKVNSNEKMDHMLEDLIPNKVRTHYYQSLPIYDKRIYQAVLLSPEAEQKELEERFMNCTITRSNPFSVDIVPKGGSKINGIRALAKHLNLDLNNCIAFGDNWNDVEMLTGVKYGIAMGNAPEGVQKLAYDVTSSNEEDGIYRALQKLEVIH</sequence>
<dbReference type="InterPro" id="IPR006379">
    <property type="entry name" value="HAD-SF_hydro_IIB"/>
</dbReference>
<dbReference type="PROSITE" id="PS01228">
    <property type="entry name" value="COF_1"/>
    <property type="match status" value="1"/>
</dbReference>
<dbReference type="GO" id="GO:0005829">
    <property type="term" value="C:cytosol"/>
    <property type="evidence" value="ECO:0007669"/>
    <property type="project" value="TreeGrafter"/>
</dbReference>
<dbReference type="PANTHER" id="PTHR10000">
    <property type="entry name" value="PHOSPHOSERINE PHOSPHATASE"/>
    <property type="match status" value="1"/>
</dbReference>
<dbReference type="SFLD" id="SFLDG01140">
    <property type="entry name" value="C2.B:_Phosphomannomutase_and_P"/>
    <property type="match status" value="1"/>
</dbReference>
<dbReference type="Proteomes" id="UP000310506">
    <property type="component" value="Unassembled WGS sequence"/>
</dbReference>
<dbReference type="SUPFAM" id="SSF56784">
    <property type="entry name" value="HAD-like"/>
    <property type="match status" value="1"/>
</dbReference>
<dbReference type="AlphaFoldDB" id="A0A4S3B8V4"/>
<dbReference type="Gene3D" id="3.30.1240.10">
    <property type="match status" value="1"/>
</dbReference>
<name>A0A4S3B8V4_9ENTE</name>
<dbReference type="PROSITE" id="PS01229">
    <property type="entry name" value="COF_2"/>
    <property type="match status" value="1"/>
</dbReference>
<dbReference type="InterPro" id="IPR000150">
    <property type="entry name" value="Cof"/>
</dbReference>
<dbReference type="SFLD" id="SFLDS00003">
    <property type="entry name" value="Haloacid_Dehalogenase"/>
    <property type="match status" value="1"/>
</dbReference>
<gene>
    <name evidence="1" type="ORF">ESZ54_05580</name>
</gene>
<dbReference type="InterPro" id="IPR023214">
    <property type="entry name" value="HAD_sf"/>
</dbReference>
<keyword evidence="2" id="KW-1185">Reference proteome</keyword>
<dbReference type="RefSeq" id="WP_136136676.1">
    <property type="nucleotide sequence ID" value="NZ_SDGV01000013.1"/>
</dbReference>
<dbReference type="NCBIfam" id="TIGR00099">
    <property type="entry name" value="Cof-subfamily"/>
    <property type="match status" value="1"/>
</dbReference>
<dbReference type="OrthoDB" id="9810101at2"/>
<keyword evidence="1" id="KW-0378">Hydrolase</keyword>
<dbReference type="EMBL" id="SDGV01000013">
    <property type="protein sequence ID" value="THB61395.1"/>
    <property type="molecule type" value="Genomic_DNA"/>
</dbReference>
<dbReference type="Gene3D" id="3.40.50.1000">
    <property type="entry name" value="HAD superfamily/HAD-like"/>
    <property type="match status" value="1"/>
</dbReference>
<dbReference type="Pfam" id="PF08282">
    <property type="entry name" value="Hydrolase_3"/>
    <property type="match status" value="1"/>
</dbReference>
<dbReference type="InterPro" id="IPR036412">
    <property type="entry name" value="HAD-like_sf"/>
</dbReference>
<dbReference type="NCBIfam" id="TIGR01484">
    <property type="entry name" value="HAD-SF-IIB"/>
    <property type="match status" value="1"/>
</dbReference>
<accession>A0A4S3B8V4</accession>
<reference evidence="1 2" key="1">
    <citation type="submission" date="2019-01" db="EMBL/GenBank/DDBJ databases">
        <title>Vagococcus silagei sp. nov. isolated from brewer's grain.</title>
        <authorList>
            <person name="Guu J.-R."/>
        </authorList>
    </citation>
    <scope>NUCLEOTIDE SEQUENCE [LARGE SCALE GENOMIC DNA]</scope>
    <source>
        <strain evidence="1 2">2B-2</strain>
    </source>
</reference>
<evidence type="ECO:0000313" key="1">
    <source>
        <dbReference type="EMBL" id="THB61395.1"/>
    </source>
</evidence>
<dbReference type="GO" id="GO:0016791">
    <property type="term" value="F:phosphatase activity"/>
    <property type="evidence" value="ECO:0007669"/>
    <property type="project" value="UniProtKB-ARBA"/>
</dbReference>
<proteinExistence type="predicted"/>
<evidence type="ECO:0000313" key="2">
    <source>
        <dbReference type="Proteomes" id="UP000310506"/>
    </source>
</evidence>
<organism evidence="1 2">
    <name type="scientific">Vagococcus silagei</name>
    <dbReference type="NCBI Taxonomy" id="2508885"/>
    <lineage>
        <taxon>Bacteria</taxon>
        <taxon>Bacillati</taxon>
        <taxon>Bacillota</taxon>
        <taxon>Bacilli</taxon>
        <taxon>Lactobacillales</taxon>
        <taxon>Enterococcaceae</taxon>
        <taxon>Vagococcus</taxon>
    </lineage>
</organism>
<protein>
    <submittedName>
        <fullName evidence="1">HAD family hydrolase</fullName>
    </submittedName>
</protein>
<dbReference type="PANTHER" id="PTHR10000:SF25">
    <property type="entry name" value="PHOSPHATASE YKRA-RELATED"/>
    <property type="match status" value="1"/>
</dbReference>